<dbReference type="InterPro" id="IPR002500">
    <property type="entry name" value="PAPS_reduct_dom"/>
</dbReference>
<evidence type="ECO:0000313" key="3">
    <source>
        <dbReference type="Proteomes" id="UP000442533"/>
    </source>
</evidence>
<dbReference type="AlphaFoldDB" id="A0A844H3T7"/>
<dbReference type="InterPro" id="IPR050128">
    <property type="entry name" value="Sulfate_adenylyltrnsfr_sub2"/>
</dbReference>
<name>A0A844H3T7_9RHOB</name>
<dbReference type="Pfam" id="PF01507">
    <property type="entry name" value="PAPS_reduct"/>
    <property type="match status" value="2"/>
</dbReference>
<evidence type="ECO:0000259" key="1">
    <source>
        <dbReference type="Pfam" id="PF01507"/>
    </source>
</evidence>
<dbReference type="InterPro" id="IPR014729">
    <property type="entry name" value="Rossmann-like_a/b/a_fold"/>
</dbReference>
<feature type="domain" description="Phosphoadenosine phosphosulphate reductase" evidence="1">
    <location>
        <begin position="4"/>
        <end position="79"/>
    </location>
</feature>
<gene>
    <name evidence="2" type="ORF">GL279_00250</name>
</gene>
<dbReference type="SUPFAM" id="SSF52402">
    <property type="entry name" value="Adenine nucleotide alpha hydrolases-like"/>
    <property type="match status" value="1"/>
</dbReference>
<dbReference type="RefSeq" id="WP_155062597.1">
    <property type="nucleotide sequence ID" value="NZ_WMIF01000001.1"/>
</dbReference>
<feature type="domain" description="Phosphoadenosine phosphosulphate reductase" evidence="1">
    <location>
        <begin position="120"/>
        <end position="219"/>
    </location>
</feature>
<comment type="caution">
    <text evidence="2">The sequence shown here is derived from an EMBL/GenBank/DDBJ whole genome shotgun (WGS) entry which is preliminary data.</text>
</comment>
<keyword evidence="3" id="KW-1185">Reference proteome</keyword>
<dbReference type="OrthoDB" id="9772814at2"/>
<evidence type="ECO:0000313" key="2">
    <source>
        <dbReference type="EMBL" id="MTH33028.1"/>
    </source>
</evidence>
<proteinExistence type="predicted"/>
<dbReference type="Proteomes" id="UP000442533">
    <property type="component" value="Unassembled WGS sequence"/>
</dbReference>
<reference evidence="2 3" key="1">
    <citation type="submission" date="2019-11" db="EMBL/GenBank/DDBJ databases">
        <authorList>
            <person name="Dong K."/>
        </authorList>
    </citation>
    <scope>NUCLEOTIDE SEQUENCE [LARGE SCALE GENOMIC DNA]</scope>
    <source>
        <strain evidence="2 3">JCM 17370</strain>
    </source>
</reference>
<organism evidence="2 3">
    <name type="scientific">Paracoccus limosus</name>
    <dbReference type="NCBI Taxonomy" id="913252"/>
    <lineage>
        <taxon>Bacteria</taxon>
        <taxon>Pseudomonadati</taxon>
        <taxon>Pseudomonadota</taxon>
        <taxon>Alphaproteobacteria</taxon>
        <taxon>Rhodobacterales</taxon>
        <taxon>Paracoccaceae</taxon>
        <taxon>Paracoccus</taxon>
    </lineage>
</organism>
<dbReference type="Gene3D" id="3.40.50.620">
    <property type="entry name" value="HUPs"/>
    <property type="match status" value="1"/>
</dbReference>
<dbReference type="GO" id="GO:0003824">
    <property type="term" value="F:catalytic activity"/>
    <property type="evidence" value="ECO:0007669"/>
    <property type="project" value="InterPro"/>
</dbReference>
<accession>A0A844H3T7</accession>
<protein>
    <submittedName>
        <fullName evidence="2">Phosphoadenosine phosphosulfate reductase family protein</fullName>
    </submittedName>
</protein>
<dbReference type="EMBL" id="WMIF01000001">
    <property type="protein sequence ID" value="MTH33028.1"/>
    <property type="molecule type" value="Genomic_DNA"/>
</dbReference>
<dbReference type="PANTHER" id="PTHR43196">
    <property type="entry name" value="SULFATE ADENYLYLTRANSFERASE SUBUNIT 2"/>
    <property type="match status" value="1"/>
</dbReference>
<sequence length="333" mass="37367">MIQHIVNISGGKDSTACYLLALQRGVPFRAVMADTGNEHPITIEYAERLCDRTGGPQVEIYRADFTERMDKKRAYIAEHWAAEGVPQAWVDRAIAALQPTGIPFLDLYLWKGRFPSRRVQFCTEFLKSEPIGKQVIDPARQAGPVAQWLGVRRAESLARRNAPMWQTVRTPGQHAMRFYRPLIHWSAENVFGYAAAHGLDPNPLYLQGMGRVGCFPCINANKGEIRAIAIRFPEAFERISEWEAICAEASKRQRATFFAADVTPEGAAHARRISKINDREERDAASAQVAWPTARDVAEWARTDRGGRQFNLLEAAFAEDEALSCSSQYGLCE</sequence>
<dbReference type="PANTHER" id="PTHR43196:SF2">
    <property type="entry name" value="PHOSPHOADENOSINE PHOSPHOSULFATE REDUCTASE"/>
    <property type="match status" value="1"/>
</dbReference>